<evidence type="ECO:0000256" key="1">
    <source>
        <dbReference type="ARBA" id="ARBA00022679"/>
    </source>
</evidence>
<dbReference type="Pfam" id="PF13692">
    <property type="entry name" value="Glyco_trans_1_4"/>
    <property type="match status" value="1"/>
</dbReference>
<reference evidence="4 7" key="3">
    <citation type="submission" date="2020-08" db="EMBL/GenBank/DDBJ databases">
        <title>Genomic Encyclopedia of Type Strains, Phase IV (KMG-V): Genome sequencing to study the core and pangenomes of soil and plant-associated prokaryotes.</title>
        <authorList>
            <person name="Whitman W."/>
        </authorList>
    </citation>
    <scope>NUCLEOTIDE SEQUENCE [LARGE SCALE GENOMIC DNA]</scope>
    <source>
        <strain evidence="3 6">C13</strain>
        <strain evidence="4 7">D1</strain>
    </source>
</reference>
<sequence>MGKIYYYLKKDLNTFEGKDKISGEVYNYLKKYYSNLEIFDEFSISYGDDDIIHINSSGILDSIKYGKMNKNLKIYSLYSNLKANPITLLRDSIDFFKLKDKNLKISLFYLFKRRSFPIFLSLIPWFLIKKILGQNEVLILPNKYLYKNLNIKTAKIIPIGIDAVKFHKKNIEKNSKITVAYAGHPAVDKGIIEVLKIFSRLDSTKFRKVLFLTNLNINLDYLKKIDPSVEIFGPQKDIVDTYNSIDILILPYRHEISSIASPLVLIEAMACEVPVITSDLPHVKEIGGEILQYVKPFDISDFVKKVSDLANNPEKRLEMGKKSRNIVLEYYDEKETLMKYMKIYDTVIKRDQNE</sequence>
<dbReference type="SUPFAM" id="SSF53756">
    <property type="entry name" value="UDP-Glycosyltransferase/glycogen phosphorylase"/>
    <property type="match status" value="1"/>
</dbReference>
<dbReference type="Proteomes" id="UP000590564">
    <property type="component" value="Unassembled WGS sequence"/>
</dbReference>
<evidence type="ECO:0000313" key="4">
    <source>
        <dbReference type="EMBL" id="MBB6496353.1"/>
    </source>
</evidence>
<dbReference type="GeneID" id="36102841"/>
<dbReference type="RefSeq" id="WP_104838485.1">
    <property type="nucleotide sequence ID" value="NZ_CP026606.1"/>
</dbReference>
<dbReference type="Proteomes" id="UP000567099">
    <property type="component" value="Unassembled WGS sequence"/>
</dbReference>
<proteinExistence type="predicted"/>
<evidence type="ECO:0000313" key="2">
    <source>
        <dbReference type="EMBL" id="AVB77129.1"/>
    </source>
</evidence>
<keyword evidence="1 2" id="KW-0808">Transferase</keyword>
<dbReference type="GO" id="GO:0016757">
    <property type="term" value="F:glycosyltransferase activity"/>
    <property type="evidence" value="ECO:0007669"/>
    <property type="project" value="TreeGrafter"/>
</dbReference>
<dbReference type="Gene3D" id="3.40.50.2000">
    <property type="entry name" value="Glycogen Phosphorylase B"/>
    <property type="match status" value="2"/>
</dbReference>
<dbReference type="EMBL" id="CP026606">
    <property type="protein sequence ID" value="AVB77129.1"/>
    <property type="molecule type" value="Genomic_DNA"/>
</dbReference>
<evidence type="ECO:0000313" key="7">
    <source>
        <dbReference type="Proteomes" id="UP000590564"/>
    </source>
</evidence>
<organism evidence="2 5">
    <name type="scientific">Methanococcus maripaludis</name>
    <name type="common">Methanococcus deltae</name>
    <dbReference type="NCBI Taxonomy" id="39152"/>
    <lineage>
        <taxon>Archaea</taxon>
        <taxon>Methanobacteriati</taxon>
        <taxon>Methanobacteriota</taxon>
        <taxon>Methanomada group</taxon>
        <taxon>Methanococci</taxon>
        <taxon>Methanococcales</taxon>
        <taxon>Methanococcaceae</taxon>
        <taxon>Methanococcus</taxon>
    </lineage>
</organism>
<gene>
    <name evidence="3" type="ORF">HNP94_000641</name>
    <name evidence="4" type="ORF">HNP96_000374</name>
    <name evidence="2" type="ORF">MMJJ_17580</name>
</gene>
<name>A0A2L1CCS7_METMI</name>
<protein>
    <submittedName>
        <fullName evidence="2">Glycosyl transferases group 1</fullName>
    </submittedName>
    <submittedName>
        <fullName evidence="3">Glycosyltransferase involved in cell wall biosynthesis</fullName>
    </submittedName>
</protein>
<evidence type="ECO:0000313" key="6">
    <source>
        <dbReference type="Proteomes" id="UP000567099"/>
    </source>
</evidence>
<dbReference type="PANTHER" id="PTHR46401:SF2">
    <property type="entry name" value="GLYCOSYLTRANSFERASE WBBK-RELATED"/>
    <property type="match status" value="1"/>
</dbReference>
<accession>A0A2L1CCS7</accession>
<evidence type="ECO:0000313" key="5">
    <source>
        <dbReference type="Proteomes" id="UP000239462"/>
    </source>
</evidence>
<dbReference type="Proteomes" id="UP000239462">
    <property type="component" value="Chromosome"/>
</dbReference>
<dbReference type="AlphaFoldDB" id="A0A2L1CCS7"/>
<dbReference type="EMBL" id="JACHED010000001">
    <property type="protein sequence ID" value="MBB6496353.1"/>
    <property type="molecule type" value="Genomic_DNA"/>
</dbReference>
<reference evidence="2" key="2">
    <citation type="submission" date="2018-02" db="EMBL/GenBank/DDBJ databases">
        <title>Complete genome sequence of the Methanococcus maripaludis type strain JJ (DSM 2067), a model for selenoprotein synthesis in Archaea.</title>
        <authorList>
            <person name="Poehlein A."/>
            <person name="Heym D."/>
            <person name="Quitzke V."/>
            <person name="Fersch J."/>
            <person name="Daniel R."/>
            <person name="Rother M."/>
        </authorList>
    </citation>
    <scope>NUCLEOTIDE SEQUENCE [LARGE SCALE GENOMIC DNA]</scope>
    <source>
        <strain evidence="2">DSM 2067</strain>
    </source>
</reference>
<dbReference type="PANTHER" id="PTHR46401">
    <property type="entry name" value="GLYCOSYLTRANSFERASE WBBK-RELATED"/>
    <property type="match status" value="1"/>
</dbReference>
<reference evidence="5" key="1">
    <citation type="journal article" date="2018" name="Genome Announc.">
        <title>Complete Genome Sequence of the Methanococcus maripaludis Type Strain JJ (DSM 2067), a Model for Selenoprotein Synthesis in Archaea.</title>
        <authorList>
            <person name="Poehlein A."/>
            <person name="Heym D."/>
            <person name="Quitzke V."/>
            <person name="Fersch J."/>
            <person name="Daniel R."/>
            <person name="Rother M."/>
        </authorList>
    </citation>
    <scope>NUCLEOTIDE SEQUENCE [LARGE SCALE GENOMIC DNA]</scope>
    <source>
        <strain evidence="5">DSM 2067</strain>
    </source>
</reference>
<dbReference type="CDD" id="cd03801">
    <property type="entry name" value="GT4_PimA-like"/>
    <property type="match status" value="1"/>
</dbReference>
<dbReference type="EMBL" id="JACDUO010000001">
    <property type="protein sequence ID" value="MBA2863641.1"/>
    <property type="molecule type" value="Genomic_DNA"/>
</dbReference>
<evidence type="ECO:0000313" key="3">
    <source>
        <dbReference type="EMBL" id="MBA2863641.1"/>
    </source>
</evidence>
<dbReference type="KEGG" id="mmad:MMJJ_17580"/>